<dbReference type="AlphaFoldDB" id="A0A6A5C5M8"/>
<dbReference type="Pfam" id="PF00651">
    <property type="entry name" value="BTB"/>
    <property type="match status" value="1"/>
</dbReference>
<feature type="region of interest" description="Disordered" evidence="1">
    <location>
        <begin position="1"/>
        <end position="119"/>
    </location>
</feature>
<comment type="caution">
    <text evidence="3">The sequence shown here is derived from an EMBL/GenBank/DDBJ whole genome shotgun (WGS) entry which is preliminary data.</text>
</comment>
<dbReference type="OrthoDB" id="10255261at2759"/>
<feature type="compositionally biased region" description="Low complexity" evidence="1">
    <location>
        <begin position="26"/>
        <end position="74"/>
    </location>
</feature>
<dbReference type="OMA" id="RTWDFQG"/>
<accession>A0A6A5C5M8</accession>
<dbReference type="InterPro" id="IPR011705">
    <property type="entry name" value="BACK"/>
</dbReference>
<dbReference type="Gene3D" id="3.30.710.10">
    <property type="entry name" value="Potassium Channel Kv1.1, Chain A"/>
    <property type="match status" value="1"/>
</dbReference>
<dbReference type="PANTHER" id="PTHR47457:SF1">
    <property type="entry name" value="BTB DOMAIN-CONTAINING PROTEIN-RELATED"/>
    <property type="match status" value="1"/>
</dbReference>
<dbReference type="InterPro" id="IPR000210">
    <property type="entry name" value="BTB/POZ_dom"/>
</dbReference>
<dbReference type="SUPFAM" id="SSF54695">
    <property type="entry name" value="POZ domain"/>
    <property type="match status" value="1"/>
</dbReference>
<protein>
    <recommendedName>
        <fullName evidence="2">BTB domain-containing protein</fullName>
    </recommendedName>
</protein>
<evidence type="ECO:0000313" key="4">
    <source>
        <dbReference type="Proteomes" id="UP000444721"/>
    </source>
</evidence>
<dbReference type="GeneID" id="68120327"/>
<dbReference type="RefSeq" id="XP_044565342.1">
    <property type="nucleotide sequence ID" value="XM_044703707.1"/>
</dbReference>
<evidence type="ECO:0000256" key="1">
    <source>
        <dbReference type="SAM" id="MobiDB-lite"/>
    </source>
</evidence>
<dbReference type="PROSITE" id="PS50097">
    <property type="entry name" value="BTB"/>
    <property type="match status" value="1"/>
</dbReference>
<dbReference type="VEuPathDB" id="AmoebaDB:NfTy_035520"/>
<name>A0A6A5C5M8_NAEFO</name>
<organism evidence="3 4">
    <name type="scientific">Naegleria fowleri</name>
    <name type="common">Brain eating amoeba</name>
    <dbReference type="NCBI Taxonomy" id="5763"/>
    <lineage>
        <taxon>Eukaryota</taxon>
        <taxon>Discoba</taxon>
        <taxon>Heterolobosea</taxon>
        <taxon>Tetramitia</taxon>
        <taxon>Eutetramitia</taxon>
        <taxon>Vahlkampfiidae</taxon>
        <taxon>Naegleria</taxon>
    </lineage>
</organism>
<evidence type="ECO:0000259" key="2">
    <source>
        <dbReference type="PROSITE" id="PS50097"/>
    </source>
</evidence>
<dbReference type="SMART" id="SM00225">
    <property type="entry name" value="BTB"/>
    <property type="match status" value="1"/>
</dbReference>
<dbReference type="VEuPathDB" id="AmoebaDB:NF0123460"/>
<dbReference type="Proteomes" id="UP000444721">
    <property type="component" value="Unassembled WGS sequence"/>
</dbReference>
<feature type="domain" description="BTB" evidence="2">
    <location>
        <begin position="218"/>
        <end position="290"/>
    </location>
</feature>
<feature type="compositionally biased region" description="Polar residues" evidence="1">
    <location>
        <begin position="82"/>
        <end position="104"/>
    </location>
</feature>
<feature type="compositionally biased region" description="Basic and acidic residues" evidence="1">
    <location>
        <begin position="1"/>
        <end position="13"/>
    </location>
</feature>
<dbReference type="EMBL" id="VFQX01000017">
    <property type="protein sequence ID" value="KAF0980629.1"/>
    <property type="molecule type" value="Genomic_DNA"/>
</dbReference>
<reference evidence="3 4" key="1">
    <citation type="journal article" date="2019" name="Sci. Rep.">
        <title>Nanopore sequencing improves the draft genome of the human pathogenic amoeba Naegleria fowleri.</title>
        <authorList>
            <person name="Liechti N."/>
            <person name="Schurch N."/>
            <person name="Bruggmann R."/>
            <person name="Wittwer M."/>
        </authorList>
    </citation>
    <scope>NUCLEOTIDE SEQUENCE [LARGE SCALE GENOMIC DNA]</scope>
    <source>
        <strain evidence="3 4">ATCC 30894</strain>
    </source>
</reference>
<sequence length="761" mass="85635">MISLLEEEKEKKFSSSGEDESTVGLDANGSQGSSSSLLQSTTTTTTTSLNDTNNNNGSSSSATDLTNNNNNNNNDGDASPGGSDTTMTLDQLFPSGNSSSGLNSTTTTKKKKKRGQHSNLFALTVAPNYDKSLEKYKPLIQVDPSLELFSKYKSQSVADDSSNNGTTDTTSTGVLSTDTANTTLSKNMIPLEIVEQAKVIPGLFLEGFLEYYQSGLFTDATVICCSKEYRVHKLIVCYRSGYFRRVFSTDPTVQVHTIDDKAPSMDLCNLDEVFPFVIDFLYTGKIEITQFNVVSLKLIANLLDISPLKCEVENFLVAYVNEENVFDILNSAIQSNDSAIKNICVDSIAFHFDTLYGKFVDKVFKTSCDDTSQKIPLDIFFAVIGNKNMKSNVNELRVKIVSNIVEQFIKEFNAMENIELFKQMINAATESKSLDLNLAIKYLKYCDTRGEELHEQSVRCSQSLAFNFHFLLTSPSSNIIYEILPSSFVELLKYDELYIKDEDQVYDIACKYVEHNKDTLTEDQKKEIFKCVRYTYLSVQLLTKLKQDPLFISKEDILEALWARVGRLEGKKVDESIYSLRPRKNRVFIYEKDFDTNGILYWLGCNYNQETYMNPIDRGLVTVSVTANYEVGKAQDLISHEPAKCNLVGKANTQINIKFETLKIMPTKYTLRHTMSRDGEALRYWTLSASVDGVTYVDLIVHNNDTTLNLKGSTGSWDIEANGNYYQYFRITQTGNNSSNNNYLSMAGLEMYGLVHRICEE</sequence>
<dbReference type="InterPro" id="IPR011333">
    <property type="entry name" value="SKP1/BTB/POZ_sf"/>
</dbReference>
<gene>
    <name evidence="3" type="ORF">FDP41_013112</name>
</gene>
<evidence type="ECO:0000313" key="3">
    <source>
        <dbReference type="EMBL" id="KAF0980629.1"/>
    </source>
</evidence>
<dbReference type="PANTHER" id="PTHR47457">
    <property type="entry name" value="OS05G0345500 PROTEIN"/>
    <property type="match status" value="1"/>
</dbReference>
<dbReference type="VEuPathDB" id="AmoebaDB:FDP41_013112"/>
<dbReference type="CDD" id="cd18186">
    <property type="entry name" value="BTB_POZ_ZBTB_KLHL-like"/>
    <property type="match status" value="1"/>
</dbReference>
<keyword evidence="4" id="KW-1185">Reference proteome</keyword>
<dbReference type="Gene3D" id="1.25.40.420">
    <property type="match status" value="1"/>
</dbReference>
<dbReference type="Pfam" id="PF07707">
    <property type="entry name" value="BACK"/>
    <property type="match status" value="1"/>
</dbReference>
<proteinExistence type="predicted"/>